<evidence type="ECO:0008006" key="4">
    <source>
        <dbReference type="Google" id="ProtNLM"/>
    </source>
</evidence>
<keyword evidence="1" id="KW-0812">Transmembrane</keyword>
<accession>A0A1E3W0M3</accession>
<sequence>MNEKLADEGWSCTARLVPVLTRLKRFTADNSGVSAIEYGLIIAIIGSAILALSSGIQSGFDNVGKILAGAFSR</sequence>
<keyword evidence="3" id="KW-1185">Reference proteome</keyword>
<name>A0A1E3W0M3_9HYPH</name>
<proteinExistence type="predicted"/>
<keyword evidence="1" id="KW-1133">Transmembrane helix</keyword>
<dbReference type="EMBL" id="LPWG01000011">
    <property type="protein sequence ID" value="ODR99332.1"/>
    <property type="molecule type" value="Genomic_DNA"/>
</dbReference>
<evidence type="ECO:0000313" key="3">
    <source>
        <dbReference type="Proteomes" id="UP000094501"/>
    </source>
</evidence>
<organism evidence="2 3">
    <name type="scientific">Methyloceanibacter methanicus</name>
    <dbReference type="NCBI Taxonomy" id="1774968"/>
    <lineage>
        <taxon>Bacteria</taxon>
        <taxon>Pseudomonadati</taxon>
        <taxon>Pseudomonadota</taxon>
        <taxon>Alphaproteobacteria</taxon>
        <taxon>Hyphomicrobiales</taxon>
        <taxon>Hyphomicrobiaceae</taxon>
        <taxon>Methyloceanibacter</taxon>
    </lineage>
</organism>
<keyword evidence="1" id="KW-0472">Membrane</keyword>
<protein>
    <recommendedName>
        <fullName evidence="4">Pilus assembly protein</fullName>
    </recommendedName>
</protein>
<comment type="caution">
    <text evidence="2">The sequence shown here is derived from an EMBL/GenBank/DDBJ whole genome shotgun (WGS) entry which is preliminary data.</text>
</comment>
<dbReference type="AlphaFoldDB" id="A0A1E3W0M3"/>
<dbReference type="Proteomes" id="UP000094501">
    <property type="component" value="Unassembled WGS sequence"/>
</dbReference>
<evidence type="ECO:0000256" key="1">
    <source>
        <dbReference type="SAM" id="Phobius"/>
    </source>
</evidence>
<evidence type="ECO:0000313" key="2">
    <source>
        <dbReference type="EMBL" id="ODR99332.1"/>
    </source>
</evidence>
<feature type="transmembrane region" description="Helical" evidence="1">
    <location>
        <begin position="35"/>
        <end position="56"/>
    </location>
</feature>
<dbReference type="RefSeq" id="WP_069437273.1">
    <property type="nucleotide sequence ID" value="NZ_LPWG01000011.1"/>
</dbReference>
<reference evidence="2 3" key="1">
    <citation type="journal article" date="2016" name="Environ. Microbiol.">
        <title>New Methyloceanibacter diversity from North Sea sediments includes methanotroph containing solely the soluble methane monooxygenase.</title>
        <authorList>
            <person name="Vekeman B."/>
            <person name="Kerckhof F.M."/>
            <person name="Cremers G."/>
            <person name="de Vos P."/>
            <person name="Vandamme P."/>
            <person name="Boon N."/>
            <person name="Op den Camp H.J."/>
            <person name="Heylen K."/>
        </authorList>
    </citation>
    <scope>NUCLEOTIDE SEQUENCE [LARGE SCALE GENOMIC DNA]</scope>
    <source>
        <strain evidence="2 3">R-67174</strain>
    </source>
</reference>
<gene>
    <name evidence="2" type="ORF">AUC68_04980</name>
</gene>